<dbReference type="GO" id="GO:0016757">
    <property type="term" value="F:glycosyltransferase activity"/>
    <property type="evidence" value="ECO:0007669"/>
    <property type="project" value="InterPro"/>
</dbReference>
<dbReference type="CDD" id="cd03801">
    <property type="entry name" value="GT4_PimA-like"/>
    <property type="match status" value="1"/>
</dbReference>
<dbReference type="Pfam" id="PF13439">
    <property type="entry name" value="Glyco_transf_4"/>
    <property type="match status" value="1"/>
</dbReference>
<reference evidence="3 4" key="1">
    <citation type="journal article" date="2016" name="Nat. Commun.">
        <title>Thousands of microbial genomes shed light on interconnected biogeochemical processes in an aquifer system.</title>
        <authorList>
            <person name="Anantharaman K."/>
            <person name="Brown C.T."/>
            <person name="Hug L.A."/>
            <person name="Sharon I."/>
            <person name="Castelle C.J."/>
            <person name="Probst A.J."/>
            <person name="Thomas B.C."/>
            <person name="Singh A."/>
            <person name="Wilkins M.J."/>
            <person name="Karaoz U."/>
            <person name="Brodie E.L."/>
            <person name="Williams K.H."/>
            <person name="Hubbard S.S."/>
            <person name="Banfield J.F."/>
        </authorList>
    </citation>
    <scope>NUCLEOTIDE SEQUENCE [LARGE SCALE GENOMIC DNA]</scope>
</reference>
<name>A0A1G1W2T5_9BACT</name>
<evidence type="ECO:0000313" key="4">
    <source>
        <dbReference type="Proteomes" id="UP000176723"/>
    </source>
</evidence>
<proteinExistence type="predicted"/>
<dbReference type="Proteomes" id="UP000176723">
    <property type="component" value="Unassembled WGS sequence"/>
</dbReference>
<organism evidence="3 4">
    <name type="scientific">Candidatus Chisholmbacteria bacterium RIFCSPLOWO2_01_FULL_49_14</name>
    <dbReference type="NCBI Taxonomy" id="1797593"/>
    <lineage>
        <taxon>Bacteria</taxon>
        <taxon>Candidatus Chisholmiibacteriota</taxon>
    </lineage>
</organism>
<gene>
    <name evidence="3" type="ORF">A3A65_03065</name>
</gene>
<comment type="caution">
    <text evidence="3">The sequence shown here is derived from an EMBL/GenBank/DDBJ whole genome shotgun (WGS) entry which is preliminary data.</text>
</comment>
<dbReference type="EMBL" id="MHCL01000007">
    <property type="protein sequence ID" value="OGY21998.1"/>
    <property type="molecule type" value="Genomic_DNA"/>
</dbReference>
<dbReference type="InterPro" id="IPR028098">
    <property type="entry name" value="Glyco_trans_4-like_N"/>
</dbReference>
<evidence type="ECO:0000313" key="3">
    <source>
        <dbReference type="EMBL" id="OGY21998.1"/>
    </source>
</evidence>
<dbReference type="PANTHER" id="PTHR12526">
    <property type="entry name" value="GLYCOSYLTRANSFERASE"/>
    <property type="match status" value="1"/>
</dbReference>
<dbReference type="AlphaFoldDB" id="A0A1G1W2T5"/>
<dbReference type="SUPFAM" id="SSF53756">
    <property type="entry name" value="UDP-Glycosyltransferase/glycogen phosphorylase"/>
    <property type="match status" value="1"/>
</dbReference>
<dbReference type="STRING" id="1797593.A3A65_03065"/>
<accession>A0A1G1W2T5</accession>
<dbReference type="InterPro" id="IPR001296">
    <property type="entry name" value="Glyco_trans_1"/>
</dbReference>
<dbReference type="Gene3D" id="3.40.50.2000">
    <property type="entry name" value="Glycogen Phosphorylase B"/>
    <property type="match status" value="2"/>
</dbReference>
<evidence type="ECO:0000259" key="1">
    <source>
        <dbReference type="Pfam" id="PF00534"/>
    </source>
</evidence>
<feature type="domain" description="Glycosyltransferase subfamily 4-like N-terminal" evidence="2">
    <location>
        <begin position="16"/>
        <end position="164"/>
    </location>
</feature>
<protein>
    <submittedName>
        <fullName evidence="3">Uncharacterized protein</fullName>
    </submittedName>
</protein>
<feature type="domain" description="Glycosyl transferase family 1" evidence="1">
    <location>
        <begin position="175"/>
        <end position="317"/>
    </location>
</feature>
<dbReference type="Pfam" id="PF00534">
    <property type="entry name" value="Glycos_transf_1"/>
    <property type="match status" value="1"/>
</dbReference>
<sequence length="349" mass="39283">MNIAFLNIYGGKVERGAETFTHELARRLEKKHQVVFFKGKSDILPSHGFSGSLVKQMTKRTFLDTPSRAVFKFSLANIGKIIRSNFDIVIPMNGFWQLLLLKLFQPLGRYKIVVTGHSGPGWDERWNLYLKPDAFVATTEPTRIWAARTAPWTRVEMIPYGIDAKVLQKAGPVSIDLKKPIILCPAALVPYKRIDRAIEAVVLIKEASLFVVGRGGLESKLKRMGKVKLGSRFALTGVAHDKMASLYQAADVVTLPSQAQENSPMVFLESLAAGKPVVTTDSQRNRWLLGDAGLYCNPEDKAQYARTLRQALRLGGQTETKWRIQRVARRFAIRSVVRQYEELFHSLTK</sequence>
<evidence type="ECO:0000259" key="2">
    <source>
        <dbReference type="Pfam" id="PF13439"/>
    </source>
</evidence>